<evidence type="ECO:0000313" key="3">
    <source>
        <dbReference type="EMBL" id="RZS85887.1"/>
    </source>
</evidence>
<dbReference type="CDD" id="cd07012">
    <property type="entry name" value="PBP2_Bug_TTT"/>
    <property type="match status" value="1"/>
</dbReference>
<name>A0A4V2F401_9BURK</name>
<feature type="chain" id="PRO_5020217067" evidence="2">
    <location>
        <begin position="23"/>
        <end position="318"/>
    </location>
</feature>
<evidence type="ECO:0000313" key="4">
    <source>
        <dbReference type="Proteomes" id="UP000292445"/>
    </source>
</evidence>
<gene>
    <name evidence="3" type="ORF">EV675_1917</name>
</gene>
<dbReference type="Pfam" id="PF03401">
    <property type="entry name" value="TctC"/>
    <property type="match status" value="1"/>
</dbReference>
<reference evidence="3 4" key="1">
    <citation type="submission" date="2019-02" db="EMBL/GenBank/DDBJ databases">
        <title>Genomic Encyclopedia of Type Strains, Phase IV (KMG-IV): sequencing the most valuable type-strain genomes for metagenomic binning, comparative biology and taxonomic classification.</title>
        <authorList>
            <person name="Goeker M."/>
        </authorList>
    </citation>
    <scope>NUCLEOTIDE SEQUENCE [LARGE SCALE GENOMIC DNA]</scope>
    <source>
        <strain evidence="3 4">K24</strain>
    </source>
</reference>
<dbReference type="Gene3D" id="3.40.190.150">
    <property type="entry name" value="Bordetella uptake gene, domain 1"/>
    <property type="match status" value="1"/>
</dbReference>
<comment type="similarity">
    <text evidence="1">Belongs to the UPF0065 (bug) family.</text>
</comment>
<dbReference type="AlphaFoldDB" id="A0A4V2F401"/>
<evidence type="ECO:0000256" key="2">
    <source>
        <dbReference type="SAM" id="SignalP"/>
    </source>
</evidence>
<feature type="signal peptide" evidence="2">
    <location>
        <begin position="1"/>
        <end position="22"/>
    </location>
</feature>
<protein>
    <submittedName>
        <fullName evidence="3">Tripartite-type tricarboxylate transporter receptor subunit TctC</fullName>
    </submittedName>
</protein>
<dbReference type="OrthoDB" id="8958944at2"/>
<accession>A0A4V2F401</accession>
<comment type="caution">
    <text evidence="3">The sequence shown here is derived from an EMBL/GenBank/DDBJ whole genome shotgun (WGS) entry which is preliminary data.</text>
</comment>
<keyword evidence="4" id="KW-1185">Reference proteome</keyword>
<dbReference type="PANTHER" id="PTHR42928">
    <property type="entry name" value="TRICARBOXYLATE-BINDING PROTEIN"/>
    <property type="match status" value="1"/>
</dbReference>
<dbReference type="RefSeq" id="WP_130357031.1">
    <property type="nucleotide sequence ID" value="NZ_SGXC01000001.1"/>
</dbReference>
<evidence type="ECO:0000256" key="1">
    <source>
        <dbReference type="ARBA" id="ARBA00006987"/>
    </source>
</evidence>
<dbReference type="SUPFAM" id="SSF53850">
    <property type="entry name" value="Periplasmic binding protein-like II"/>
    <property type="match status" value="1"/>
</dbReference>
<keyword evidence="3" id="KW-0675">Receptor</keyword>
<dbReference type="InterPro" id="IPR042100">
    <property type="entry name" value="Bug_dom1"/>
</dbReference>
<dbReference type="PIRSF" id="PIRSF017082">
    <property type="entry name" value="YflP"/>
    <property type="match status" value="1"/>
</dbReference>
<dbReference type="PANTHER" id="PTHR42928:SF5">
    <property type="entry name" value="BLR1237 PROTEIN"/>
    <property type="match status" value="1"/>
</dbReference>
<keyword evidence="2" id="KW-0732">Signal</keyword>
<sequence length="318" mass="34324">MRLPARLFLALFLLAAAPWARAAGYPDHPVKLVVNFAAGGPLDLIARLIAEQAASRLKQPVIVENRAGAGGNIGAEYVARSPKDGYTALVSIDHLLTINPSVYKNMGLDPHRDLVPAGIFGTTSQVLVAHPKLGLKDFRDFLARARKEDLTYASAGLASPGHLTFELLKARTGIRGTHVPYKGNAPALSDVVAGHVPLAFVASTNTLPYVRSGALQALVTSAATRNPQLPQVPTAQEQGVPDFDVQFSQIVLFPAGTPAAVVKTWEGLLHDILESPEVRRQLDQMAVTPFWADSARTTAWLRDTRARWDALIRTLDIQ</sequence>
<dbReference type="InterPro" id="IPR005064">
    <property type="entry name" value="BUG"/>
</dbReference>
<dbReference type="EMBL" id="SGXC01000001">
    <property type="protein sequence ID" value="RZS85887.1"/>
    <property type="molecule type" value="Genomic_DNA"/>
</dbReference>
<proteinExistence type="inferred from homology"/>
<dbReference type="Proteomes" id="UP000292445">
    <property type="component" value="Unassembled WGS sequence"/>
</dbReference>
<organism evidence="3 4">
    <name type="scientific">Pigmentiphaga kullae</name>
    <dbReference type="NCBI Taxonomy" id="151784"/>
    <lineage>
        <taxon>Bacteria</taxon>
        <taxon>Pseudomonadati</taxon>
        <taxon>Pseudomonadota</taxon>
        <taxon>Betaproteobacteria</taxon>
        <taxon>Burkholderiales</taxon>
        <taxon>Alcaligenaceae</taxon>
        <taxon>Pigmentiphaga</taxon>
    </lineage>
</organism>
<dbReference type="Gene3D" id="3.40.190.10">
    <property type="entry name" value="Periplasmic binding protein-like II"/>
    <property type="match status" value="1"/>
</dbReference>